<name>A0A4R1N7R7_9GAMM</name>
<keyword evidence="3" id="KW-0449">Lipoprotein</keyword>
<keyword evidence="3" id="KW-0812">Transmembrane</keyword>
<evidence type="ECO:0000313" key="5">
    <source>
        <dbReference type="Proteomes" id="UP000294555"/>
    </source>
</evidence>
<feature type="chain" id="PRO_5021037424" evidence="3">
    <location>
        <begin position="21"/>
        <end position="472"/>
    </location>
</feature>
<dbReference type="PANTHER" id="PTHR30203:SF32">
    <property type="entry name" value="CATION EFFLUX SYSTEM PROTEIN CUSC"/>
    <property type="match status" value="1"/>
</dbReference>
<dbReference type="Gene3D" id="2.20.200.10">
    <property type="entry name" value="Outer membrane efflux proteins (OEP)"/>
    <property type="match status" value="1"/>
</dbReference>
<dbReference type="PANTHER" id="PTHR30203">
    <property type="entry name" value="OUTER MEMBRANE CATION EFFLUX PROTEIN"/>
    <property type="match status" value="1"/>
</dbReference>
<sequence length="472" mass="51106">MNKFYPMLAALPVMVSLALAGCTLQPDYHRPAMPVAARWDTAGQTGQTATNGADIGWKKFFTDPAMNQLIGLALANNRDLRVAALNVETARAQFHIDRAALLPTVNAAVSQTSEHLPGNLYSTQSSGPVTYHQYDANLGITSWEMDFFGRLRSLRDQALESYLATEATRQASQISLIAGVATGYLTLCSDNELLALAQNTANSQLRSYDLTKRSYDAGVSTTQDLAQAETTVRSAQADVAQYTRQVRQDVNALRLLVGTELPSGLAERARLNKDWHFPATPAGLPSDLLNRRPDIIAAEHTLKGANANIGAARAAFFPSISLTAAGGSSSSGLGHLLEGGTAAWSFVPTITLPIFDGGVNQANLDIADAEQKIEVANYEKTIQTAFKEVSDALAGQLTYQQELTSRILDTAANQRNYDASDMRYRQGVDNYLDVLVAQRSLYAAQQSQISTHLGLLEQQITFYKVLGGGWKE</sequence>
<keyword evidence="3" id="KW-1134">Transmembrane beta strand</keyword>
<comment type="subcellular location">
    <subcellularLocation>
        <location evidence="1 3">Cell outer membrane</location>
        <topology evidence="1 3">Lipid-anchor</topology>
    </subcellularLocation>
</comment>
<keyword evidence="5" id="KW-1185">Reference proteome</keyword>
<comment type="similarity">
    <text evidence="2 3">Belongs to the outer membrane factor (OMF) (TC 1.B.17) family.</text>
</comment>
<reference evidence="4 5" key="1">
    <citation type="submission" date="2019-02" db="EMBL/GenBank/DDBJ databases">
        <title>Investigation of anaerobic lignin degradation for improved lignocellulosic biofuels.</title>
        <authorList>
            <person name="Deangelis K."/>
        </authorList>
    </citation>
    <scope>NUCLEOTIDE SEQUENCE [LARGE SCALE GENOMIC DNA]</scope>
    <source>
        <strain evidence="4 5">159R</strain>
    </source>
</reference>
<accession>A0A4R1N7R7</accession>
<comment type="caution">
    <text evidence="4">The sequence shown here is derived from an EMBL/GenBank/DDBJ whole genome shotgun (WGS) entry which is preliminary data.</text>
</comment>
<evidence type="ECO:0000256" key="2">
    <source>
        <dbReference type="ARBA" id="ARBA00007613"/>
    </source>
</evidence>
<dbReference type="GO" id="GO:0015562">
    <property type="term" value="F:efflux transmembrane transporter activity"/>
    <property type="evidence" value="ECO:0007669"/>
    <property type="project" value="InterPro"/>
</dbReference>
<gene>
    <name evidence="4" type="ORF">EZJ58_1293</name>
</gene>
<dbReference type="PROSITE" id="PS51257">
    <property type="entry name" value="PROKAR_LIPOPROTEIN"/>
    <property type="match status" value="1"/>
</dbReference>
<proteinExistence type="inferred from homology"/>
<organism evidence="4 5">
    <name type="scientific">Sodalis ligni</name>
    <dbReference type="NCBI Taxonomy" id="2697027"/>
    <lineage>
        <taxon>Bacteria</taxon>
        <taxon>Pseudomonadati</taxon>
        <taxon>Pseudomonadota</taxon>
        <taxon>Gammaproteobacteria</taxon>
        <taxon>Enterobacterales</taxon>
        <taxon>Bruguierivoracaceae</taxon>
        <taxon>Sodalis</taxon>
    </lineage>
</organism>
<dbReference type="SUPFAM" id="SSF56954">
    <property type="entry name" value="Outer membrane efflux proteins (OEP)"/>
    <property type="match status" value="1"/>
</dbReference>
<dbReference type="AlphaFoldDB" id="A0A4R1N7R7"/>
<protein>
    <submittedName>
        <fullName evidence="4">Multidrug efflux system outer membrane protein</fullName>
    </submittedName>
</protein>
<dbReference type="OrthoDB" id="9770517at2"/>
<keyword evidence="3" id="KW-0732">Signal</keyword>
<dbReference type="EMBL" id="SJOI01000001">
    <property type="protein sequence ID" value="TCL03233.1"/>
    <property type="molecule type" value="Genomic_DNA"/>
</dbReference>
<dbReference type="NCBIfam" id="TIGR01845">
    <property type="entry name" value="outer_NodT"/>
    <property type="match status" value="1"/>
</dbReference>
<dbReference type="GO" id="GO:0009279">
    <property type="term" value="C:cell outer membrane"/>
    <property type="evidence" value="ECO:0007669"/>
    <property type="project" value="UniProtKB-SubCell"/>
</dbReference>
<keyword evidence="3" id="KW-0472">Membrane</keyword>
<dbReference type="Gene3D" id="1.20.1600.10">
    <property type="entry name" value="Outer membrane efflux proteins (OEP)"/>
    <property type="match status" value="1"/>
</dbReference>
<dbReference type="Pfam" id="PF02321">
    <property type="entry name" value="OEP"/>
    <property type="match status" value="2"/>
</dbReference>
<dbReference type="Proteomes" id="UP000294555">
    <property type="component" value="Unassembled WGS sequence"/>
</dbReference>
<feature type="signal peptide" evidence="3">
    <location>
        <begin position="1"/>
        <end position="20"/>
    </location>
</feature>
<dbReference type="InterPro" id="IPR010131">
    <property type="entry name" value="MdtP/NodT-like"/>
</dbReference>
<dbReference type="RefSeq" id="WP_132922123.1">
    <property type="nucleotide sequence ID" value="NZ_SJOI01000001.1"/>
</dbReference>
<dbReference type="InterPro" id="IPR003423">
    <property type="entry name" value="OMP_efflux"/>
</dbReference>
<evidence type="ECO:0000313" key="4">
    <source>
        <dbReference type="EMBL" id="TCL03233.1"/>
    </source>
</evidence>
<evidence type="ECO:0000256" key="3">
    <source>
        <dbReference type="RuleBase" id="RU362097"/>
    </source>
</evidence>
<evidence type="ECO:0000256" key="1">
    <source>
        <dbReference type="ARBA" id="ARBA00004459"/>
    </source>
</evidence>
<keyword evidence="3" id="KW-0564">Palmitate</keyword>